<proteinExistence type="predicted"/>
<evidence type="ECO:0000313" key="2">
    <source>
        <dbReference type="WBParaSite" id="ES5_v2.g14385.t1"/>
    </source>
</evidence>
<accession>A0AC34FB40</accession>
<dbReference type="Proteomes" id="UP000887579">
    <property type="component" value="Unplaced"/>
</dbReference>
<dbReference type="WBParaSite" id="ES5_v2.g14385.t1">
    <property type="protein sequence ID" value="ES5_v2.g14385.t1"/>
    <property type="gene ID" value="ES5_v2.g14385"/>
</dbReference>
<evidence type="ECO:0000313" key="1">
    <source>
        <dbReference type="Proteomes" id="UP000887579"/>
    </source>
</evidence>
<organism evidence="1 2">
    <name type="scientific">Panagrolaimus sp. ES5</name>
    <dbReference type="NCBI Taxonomy" id="591445"/>
    <lineage>
        <taxon>Eukaryota</taxon>
        <taxon>Metazoa</taxon>
        <taxon>Ecdysozoa</taxon>
        <taxon>Nematoda</taxon>
        <taxon>Chromadorea</taxon>
        <taxon>Rhabditida</taxon>
        <taxon>Tylenchina</taxon>
        <taxon>Panagrolaimomorpha</taxon>
        <taxon>Panagrolaimoidea</taxon>
        <taxon>Panagrolaimidae</taxon>
        <taxon>Panagrolaimus</taxon>
    </lineage>
</organism>
<reference evidence="2" key="1">
    <citation type="submission" date="2022-11" db="UniProtKB">
        <authorList>
            <consortium name="WormBaseParasite"/>
        </authorList>
    </citation>
    <scope>IDENTIFICATION</scope>
</reference>
<protein>
    <submittedName>
        <fullName evidence="2">Uncharacterized protein</fullName>
    </submittedName>
</protein>
<sequence>MWYAQRWRTMKWQWGFDLEKLGRCWAPTRTYDFGAIGGVVALRTLLVNEHGWYFLCVSRTLYLLHTYIAFIQSIKQQQKQLSNLVFFQRVVSTYCRKIYTGNLFIIKTMIKNQAYREVYGHLIELGIRLQCKSETICTAIIYFYRLSEKTDYTKVYDKFNVARACFCAAGAREGDTQYTGAEDVLNVSNKILSPESHPVLIVDERAAGRMKEFDEVRKILNKPGWQFTGAPKAHQHLARYLGLLRDYQPRLFEEYEMEKLCTIVLQDMYICPYFIWTSTGEIIAALAIHFALKFVAPEIKTDDYVRHVCPQVSLSHIKKLRRFVWDKVYML</sequence>
<name>A0AC34FB40_9BILA</name>